<dbReference type="AlphaFoldDB" id="A0A9Q0K5Y3"/>
<gene>
    <name evidence="2" type="ORF">NE237_024006</name>
</gene>
<feature type="region of interest" description="Disordered" evidence="1">
    <location>
        <begin position="178"/>
        <end position="221"/>
    </location>
</feature>
<dbReference type="PANTHER" id="PTHR34792:SF1">
    <property type="entry name" value="OS02G0121500 PROTEIN"/>
    <property type="match status" value="1"/>
</dbReference>
<reference evidence="2" key="1">
    <citation type="journal article" date="2023" name="Plant J.">
        <title>The genome of the king protea, Protea cynaroides.</title>
        <authorList>
            <person name="Chang J."/>
            <person name="Duong T.A."/>
            <person name="Schoeman C."/>
            <person name="Ma X."/>
            <person name="Roodt D."/>
            <person name="Barker N."/>
            <person name="Li Z."/>
            <person name="Van de Peer Y."/>
            <person name="Mizrachi E."/>
        </authorList>
    </citation>
    <scope>NUCLEOTIDE SEQUENCE</scope>
    <source>
        <tissue evidence="2">Young leaves</tissue>
    </source>
</reference>
<feature type="compositionally biased region" description="Basic and acidic residues" evidence="1">
    <location>
        <begin position="33"/>
        <end position="42"/>
    </location>
</feature>
<comment type="caution">
    <text evidence="2">The sequence shown here is derived from an EMBL/GenBank/DDBJ whole genome shotgun (WGS) entry which is preliminary data.</text>
</comment>
<protein>
    <submittedName>
        <fullName evidence="2">Uncharacterized protein</fullName>
    </submittedName>
</protein>
<name>A0A9Q0K5Y3_9MAGN</name>
<sequence>MTQQMQTRAEHLSHNCLCNANDLFLKGGGNVDTQDRSKRENVRCSSNVGKGSSSHQDSEMGRGTEVVEELRQPPPTTQSTKKTKFFSKPFDECNDVDLAAVPRKRRSAINKRNREYMSSPLLAPKKLPDTSNGCHGIETPQINGAKKVKQPVLGPITKDEEEVVETLYALARMVPDNPVRHPVDDETLEAKSSPLPEAKESLVPTSEAPEEKCNNSPIHSNSAETNNLELLTRENPGGHTTLEQPFSTESLKFGLESNDCVTQADLNRVPLLSKTGEMQLCTTVCLRDPSELCPETGLVQPKQLDNHLPKRKTENMFWPVAGIAMNQQRQPPINGTKGSVTCLSCPEGGPILWPGLETARSCADGVHHSLEWPSSTKTPAWPDAATCSIRPSFFGNSVSTGKVSPIVERKQSWKRCVAHVCISHLIQTFQTAEMTSRCPIACDQLKEKQGMKSGFVANSNPTGLNGLKRVIFANNMNVSSTEKSLNEQRVGIPLEKRLQQDQKQTAITSGINASQNQNCNFLSLSSGHDGCEAGSNNNNNNNSNKNKRSKLVANGREQPTSFHVPYLHSIAQHHPLLPLSSPHPRNFSGLYPDELTVARQQVQLQLPQYLGSPFYGQPHLGHPDPEKQQQHRLPAHMWVAQLATQYRSMGIPGSHFPNWHNERLENTTLFIPCAKSIQPTTTPTSLEVELGSNALLANSNSSSFQAPMTRLAVGSSQLLCNAEHM</sequence>
<evidence type="ECO:0000256" key="1">
    <source>
        <dbReference type="SAM" id="MobiDB-lite"/>
    </source>
</evidence>
<dbReference type="Proteomes" id="UP001141806">
    <property type="component" value="Unassembled WGS sequence"/>
</dbReference>
<dbReference type="InterPro" id="IPR040305">
    <property type="entry name" value="At1g75730-like"/>
</dbReference>
<evidence type="ECO:0000313" key="3">
    <source>
        <dbReference type="Proteomes" id="UP001141806"/>
    </source>
</evidence>
<organism evidence="2 3">
    <name type="scientific">Protea cynaroides</name>
    <dbReference type="NCBI Taxonomy" id="273540"/>
    <lineage>
        <taxon>Eukaryota</taxon>
        <taxon>Viridiplantae</taxon>
        <taxon>Streptophyta</taxon>
        <taxon>Embryophyta</taxon>
        <taxon>Tracheophyta</taxon>
        <taxon>Spermatophyta</taxon>
        <taxon>Magnoliopsida</taxon>
        <taxon>Proteales</taxon>
        <taxon>Proteaceae</taxon>
        <taxon>Protea</taxon>
    </lineage>
</organism>
<proteinExistence type="predicted"/>
<keyword evidence="3" id="KW-1185">Reference proteome</keyword>
<feature type="region of interest" description="Disordered" evidence="1">
    <location>
        <begin position="29"/>
        <end position="82"/>
    </location>
</feature>
<feature type="compositionally biased region" description="Polar residues" evidence="1">
    <location>
        <begin position="43"/>
        <end position="55"/>
    </location>
</feature>
<dbReference type="OrthoDB" id="778649at2759"/>
<evidence type="ECO:0000313" key="2">
    <source>
        <dbReference type="EMBL" id="KAJ4964067.1"/>
    </source>
</evidence>
<dbReference type="PANTHER" id="PTHR34792">
    <property type="entry name" value="OS02G0121500 PROTEIN"/>
    <property type="match status" value="1"/>
</dbReference>
<dbReference type="EMBL" id="JAMYWD010000008">
    <property type="protein sequence ID" value="KAJ4964067.1"/>
    <property type="molecule type" value="Genomic_DNA"/>
</dbReference>
<accession>A0A9Q0K5Y3</accession>